<evidence type="ECO:0000313" key="5">
    <source>
        <dbReference type="RefSeq" id="XP_020831235.1"/>
    </source>
</evidence>
<organism evidence="4 5">
    <name type="scientific">Phascolarctos cinereus</name>
    <name type="common">Koala</name>
    <dbReference type="NCBI Taxonomy" id="38626"/>
    <lineage>
        <taxon>Eukaryota</taxon>
        <taxon>Metazoa</taxon>
        <taxon>Chordata</taxon>
        <taxon>Craniata</taxon>
        <taxon>Vertebrata</taxon>
        <taxon>Euteleostomi</taxon>
        <taxon>Mammalia</taxon>
        <taxon>Metatheria</taxon>
        <taxon>Diprotodontia</taxon>
        <taxon>Phascolarctidae</taxon>
        <taxon>Phascolarctos</taxon>
    </lineage>
</organism>
<gene>
    <name evidence="5" type="primary">LOC110200321</name>
</gene>
<dbReference type="Proteomes" id="UP000515140">
    <property type="component" value="Unplaced"/>
</dbReference>
<protein>
    <submittedName>
        <fullName evidence="5">SLAIN motif-containing protein-like isoform X2</fullName>
    </submittedName>
</protein>
<dbReference type="PANTHER" id="PTHR22406">
    <property type="entry name" value="NASCENT POLYPEPTIDE-ASSOCIATED COMPLEX SUBUNIT ALPHA, MUSCLE-SPECIFIC FORM"/>
    <property type="match status" value="1"/>
</dbReference>
<sequence length="538" mass="58931">MIVPEDDDPIKEPDPQISGESSTKNLVKELDTDPAADQADHEEDEMQNLRELTRQLEIQNQPLRPKNQANVPNEEKQINLDKDSQNVGPSRGENRSISGKIEKQSQVGEISLEIKESKDLKGDVDMQVQVSKCIALVDSGSSTVRIDRSTVPKVTTSKMAGQISTVESGSVCPDTSLFGPVLDGVEVLELGNLAEGDDSNWLCDFPKSGPPGKQKTESLLKWCRQFLDHPSPETKASCSALMSELDQGHSGISPSQSTFKENIDWTADESISKEYKFQYLTDAQVAQLQEESFLQENAYAAASAPFKIPSASFQSQIGGAYGNQELYDSEEDEDYYDYPQAFSGRSRNTSSLPSFPPYQSPSISSDYSQVIPPRMITPKRSVSGSRRAYRKWPDSGDELYGCMPSEVRSSLRSLSSAKTNCNLDWDVQAPKSQLSRTQESVGLAPSKIQFSSGIGKPLLNVRKPMKAESSAVSNLRQPRKTEYFNLVAVDEKAGASFSPGSLRRHLSSTSIASVANVSKGSSVKEKTPATKTSSLENK</sequence>
<name>A0A6P5JAT5_PHACI</name>
<dbReference type="GeneID" id="110200321"/>
<feature type="compositionally biased region" description="Basic and acidic residues" evidence="3">
    <location>
        <begin position="73"/>
        <end position="84"/>
    </location>
</feature>
<feature type="region of interest" description="Disordered" evidence="3">
    <location>
        <begin position="1"/>
        <end position="97"/>
    </location>
</feature>
<accession>A0A6P5JAT5</accession>
<evidence type="ECO:0000256" key="2">
    <source>
        <dbReference type="ARBA" id="ARBA00023054"/>
    </source>
</evidence>
<comment type="similarity">
    <text evidence="1">Belongs to the SLAIN motif-containing family.</text>
</comment>
<evidence type="ECO:0000313" key="4">
    <source>
        <dbReference type="Proteomes" id="UP000515140"/>
    </source>
</evidence>
<dbReference type="GO" id="GO:0035371">
    <property type="term" value="C:microtubule plus-end"/>
    <property type="evidence" value="ECO:0007669"/>
    <property type="project" value="TreeGrafter"/>
</dbReference>
<dbReference type="GO" id="GO:0031122">
    <property type="term" value="P:cytoplasmic microtubule organization"/>
    <property type="evidence" value="ECO:0007669"/>
    <property type="project" value="TreeGrafter"/>
</dbReference>
<reference evidence="5" key="1">
    <citation type="submission" date="2025-08" db="UniProtKB">
        <authorList>
            <consortium name="RefSeq"/>
        </authorList>
    </citation>
    <scope>IDENTIFICATION</scope>
    <source>
        <tissue evidence="5">Spleen</tissue>
    </source>
</reference>
<evidence type="ECO:0000256" key="3">
    <source>
        <dbReference type="SAM" id="MobiDB-lite"/>
    </source>
</evidence>
<dbReference type="GO" id="GO:0031116">
    <property type="term" value="P:positive regulation of microtubule polymerization"/>
    <property type="evidence" value="ECO:0007669"/>
    <property type="project" value="TreeGrafter"/>
</dbReference>
<feature type="compositionally biased region" description="Polar residues" evidence="3">
    <location>
        <begin position="56"/>
        <end position="71"/>
    </location>
</feature>
<evidence type="ECO:0000256" key="1">
    <source>
        <dbReference type="ARBA" id="ARBA00006652"/>
    </source>
</evidence>
<feature type="compositionally biased region" description="Polar residues" evidence="3">
    <location>
        <begin position="343"/>
        <end position="353"/>
    </location>
</feature>
<dbReference type="Pfam" id="PF15301">
    <property type="entry name" value="SLAIN"/>
    <property type="match status" value="2"/>
</dbReference>
<keyword evidence="4" id="KW-1185">Reference proteome</keyword>
<feature type="region of interest" description="Disordered" evidence="3">
    <location>
        <begin position="339"/>
        <end position="369"/>
    </location>
</feature>
<dbReference type="PANTHER" id="PTHR22406:SF5">
    <property type="entry name" value="SLAIN MOTIF-CONTAINING PROTEIN-LIKE"/>
    <property type="match status" value="1"/>
</dbReference>
<dbReference type="RefSeq" id="XP_020831235.1">
    <property type="nucleotide sequence ID" value="XM_020975576.1"/>
</dbReference>
<feature type="region of interest" description="Disordered" evidence="3">
    <location>
        <begin position="514"/>
        <end position="538"/>
    </location>
</feature>
<keyword evidence="2" id="KW-0175">Coiled coil</keyword>
<dbReference type="AlphaFoldDB" id="A0A6P5JAT5"/>
<dbReference type="InterPro" id="IPR026179">
    <property type="entry name" value="Slain"/>
</dbReference>
<dbReference type="GO" id="GO:0007020">
    <property type="term" value="P:microtubule nucleation"/>
    <property type="evidence" value="ECO:0007669"/>
    <property type="project" value="TreeGrafter"/>
</dbReference>
<feature type="compositionally biased region" description="Polar residues" evidence="3">
    <location>
        <begin position="529"/>
        <end position="538"/>
    </location>
</feature>
<proteinExistence type="inferred from homology"/>